<comment type="caution">
    <text evidence="1">The sequence shown here is derived from an EMBL/GenBank/DDBJ whole genome shotgun (WGS) entry which is preliminary data.</text>
</comment>
<dbReference type="Proteomes" id="UP001177260">
    <property type="component" value="Unassembled WGS sequence"/>
</dbReference>
<protein>
    <submittedName>
        <fullName evidence="1">Uncharacterized protein</fullName>
    </submittedName>
</protein>
<accession>A0ACC3AWL2</accession>
<sequence>MLPASIRVSKKRQSRFTGFIRWLFDGSQRELEHQSTGQMLRVKGRMTAVELAVLVQNKIYELPANGLEQIILTRGGPDGDPKDELDRVTTLERVRALAHGRKWLYFEVKNVIMHHSHTPTYRKLGGDMFAGSLDEVDHDIEDICYSYS</sequence>
<evidence type="ECO:0000313" key="1">
    <source>
        <dbReference type="EMBL" id="KAK1142184.1"/>
    </source>
</evidence>
<gene>
    <name evidence="1" type="ORF">N8T08_008110</name>
</gene>
<organism evidence="1 2">
    <name type="scientific">Aspergillus melleus</name>
    <dbReference type="NCBI Taxonomy" id="138277"/>
    <lineage>
        <taxon>Eukaryota</taxon>
        <taxon>Fungi</taxon>
        <taxon>Dikarya</taxon>
        <taxon>Ascomycota</taxon>
        <taxon>Pezizomycotina</taxon>
        <taxon>Eurotiomycetes</taxon>
        <taxon>Eurotiomycetidae</taxon>
        <taxon>Eurotiales</taxon>
        <taxon>Aspergillaceae</taxon>
        <taxon>Aspergillus</taxon>
        <taxon>Aspergillus subgen. Circumdati</taxon>
    </lineage>
</organism>
<evidence type="ECO:0000313" key="2">
    <source>
        <dbReference type="Proteomes" id="UP001177260"/>
    </source>
</evidence>
<dbReference type="EMBL" id="JAOPJF010000053">
    <property type="protein sequence ID" value="KAK1142184.1"/>
    <property type="molecule type" value="Genomic_DNA"/>
</dbReference>
<keyword evidence="2" id="KW-1185">Reference proteome</keyword>
<reference evidence="1 2" key="1">
    <citation type="journal article" date="2023" name="ACS Omega">
        <title>Identification of the Neoaspergillic Acid Biosynthesis Gene Cluster by Establishing an In Vitro CRISPR-Ribonucleoprotein Genetic System in Aspergillus melleus.</title>
        <authorList>
            <person name="Yuan B."/>
            <person name="Grau M.F."/>
            <person name="Murata R.M."/>
            <person name="Torok T."/>
            <person name="Venkateswaran K."/>
            <person name="Stajich J.E."/>
            <person name="Wang C.C.C."/>
        </authorList>
    </citation>
    <scope>NUCLEOTIDE SEQUENCE [LARGE SCALE GENOMIC DNA]</scope>
    <source>
        <strain evidence="1 2">IMV 1140</strain>
    </source>
</reference>
<proteinExistence type="predicted"/>
<name>A0ACC3AWL2_9EURO</name>